<dbReference type="Gene3D" id="3.40.50.12780">
    <property type="entry name" value="N-terminal domain of ligase-like"/>
    <property type="match status" value="1"/>
</dbReference>
<name>A0A9D2SHI1_9FIRM</name>
<dbReference type="GO" id="GO:0006631">
    <property type="term" value="P:fatty acid metabolic process"/>
    <property type="evidence" value="ECO:0007669"/>
    <property type="project" value="TreeGrafter"/>
</dbReference>
<keyword evidence="3" id="KW-0472">Membrane</keyword>
<evidence type="ECO:0000256" key="1">
    <source>
        <dbReference type="ARBA" id="ARBA00006432"/>
    </source>
</evidence>
<evidence type="ECO:0000256" key="3">
    <source>
        <dbReference type="SAM" id="Phobius"/>
    </source>
</evidence>
<organism evidence="6 7">
    <name type="scientific">Candidatus Enterocloster excrementipullorum</name>
    <dbReference type="NCBI Taxonomy" id="2838559"/>
    <lineage>
        <taxon>Bacteria</taxon>
        <taxon>Bacillati</taxon>
        <taxon>Bacillota</taxon>
        <taxon>Clostridia</taxon>
        <taxon>Lachnospirales</taxon>
        <taxon>Lachnospiraceae</taxon>
        <taxon>Enterocloster</taxon>
    </lineage>
</organism>
<reference evidence="6" key="1">
    <citation type="journal article" date="2021" name="PeerJ">
        <title>Extensive microbial diversity within the chicken gut microbiome revealed by metagenomics and culture.</title>
        <authorList>
            <person name="Gilroy R."/>
            <person name="Ravi A."/>
            <person name="Getino M."/>
            <person name="Pursley I."/>
            <person name="Horton D.L."/>
            <person name="Alikhan N.F."/>
            <person name="Baker D."/>
            <person name="Gharbi K."/>
            <person name="Hall N."/>
            <person name="Watson M."/>
            <person name="Adriaenssens E.M."/>
            <person name="Foster-Nyarko E."/>
            <person name="Jarju S."/>
            <person name="Secka A."/>
            <person name="Antonio M."/>
            <person name="Oren A."/>
            <person name="Chaudhuri R.R."/>
            <person name="La Ragione R."/>
            <person name="Hildebrand F."/>
            <person name="Pallen M.J."/>
        </authorList>
    </citation>
    <scope>NUCLEOTIDE SEQUENCE</scope>
    <source>
        <strain evidence="6">CHK180-15479</strain>
    </source>
</reference>
<accession>A0A9D2SHI1</accession>
<evidence type="ECO:0000313" key="6">
    <source>
        <dbReference type="EMBL" id="HJC06741.1"/>
    </source>
</evidence>
<dbReference type="PANTHER" id="PTHR43201">
    <property type="entry name" value="ACYL-COA SYNTHETASE"/>
    <property type="match status" value="1"/>
</dbReference>
<dbReference type="InterPro" id="IPR042099">
    <property type="entry name" value="ANL_N_sf"/>
</dbReference>
<reference evidence="6" key="2">
    <citation type="submission" date="2021-04" db="EMBL/GenBank/DDBJ databases">
        <authorList>
            <person name="Gilroy R."/>
        </authorList>
    </citation>
    <scope>NUCLEOTIDE SEQUENCE</scope>
    <source>
        <strain evidence="6">CHK180-15479</strain>
    </source>
</reference>
<evidence type="ECO:0000313" key="7">
    <source>
        <dbReference type="Proteomes" id="UP000823910"/>
    </source>
</evidence>
<dbReference type="InterPro" id="IPR000873">
    <property type="entry name" value="AMP-dep_synth/lig_dom"/>
</dbReference>
<dbReference type="Gene3D" id="3.30.300.30">
    <property type="match status" value="1"/>
</dbReference>
<dbReference type="InterPro" id="IPR020845">
    <property type="entry name" value="AMP-binding_CS"/>
</dbReference>
<dbReference type="PROSITE" id="PS00455">
    <property type="entry name" value="AMP_BINDING"/>
    <property type="match status" value="1"/>
</dbReference>
<comment type="similarity">
    <text evidence="1">Belongs to the ATP-dependent AMP-binding enzyme family.</text>
</comment>
<dbReference type="InterPro" id="IPR045851">
    <property type="entry name" value="AMP-bd_C_sf"/>
</dbReference>
<dbReference type="PANTHER" id="PTHR43201:SF5">
    <property type="entry name" value="MEDIUM-CHAIN ACYL-COA LIGASE ACSF2, MITOCHONDRIAL"/>
    <property type="match status" value="1"/>
</dbReference>
<dbReference type="FunFam" id="3.30.300.30:FF:000008">
    <property type="entry name" value="2,3-dihydroxybenzoate-AMP ligase"/>
    <property type="match status" value="1"/>
</dbReference>
<evidence type="ECO:0000259" key="5">
    <source>
        <dbReference type="Pfam" id="PF13193"/>
    </source>
</evidence>
<keyword evidence="3" id="KW-0812">Transmembrane</keyword>
<proteinExistence type="inferred from homology"/>
<dbReference type="EMBL" id="DWWT01000059">
    <property type="protein sequence ID" value="HJC06741.1"/>
    <property type="molecule type" value="Genomic_DNA"/>
</dbReference>
<feature type="domain" description="AMP-dependent synthetase/ligase" evidence="4">
    <location>
        <begin position="46"/>
        <end position="418"/>
    </location>
</feature>
<keyword evidence="2" id="KW-0436">Ligase</keyword>
<feature type="domain" description="AMP-binding enzyme C-terminal" evidence="5">
    <location>
        <begin position="469"/>
        <end position="544"/>
    </location>
</feature>
<gene>
    <name evidence="6" type="ORF">H9704_11420</name>
</gene>
<dbReference type="Pfam" id="PF13193">
    <property type="entry name" value="AMP-binding_C"/>
    <property type="match status" value="1"/>
</dbReference>
<comment type="caution">
    <text evidence="6">The sequence shown here is derived from an EMBL/GenBank/DDBJ whole genome shotgun (WGS) entry which is preliminary data.</text>
</comment>
<dbReference type="InterPro" id="IPR025110">
    <property type="entry name" value="AMP-bd_C"/>
</dbReference>
<dbReference type="GO" id="GO:0031956">
    <property type="term" value="F:medium-chain fatty acid-CoA ligase activity"/>
    <property type="evidence" value="ECO:0007669"/>
    <property type="project" value="TreeGrafter"/>
</dbReference>
<dbReference type="Pfam" id="PF00501">
    <property type="entry name" value="AMP-binding"/>
    <property type="match status" value="1"/>
</dbReference>
<evidence type="ECO:0000256" key="2">
    <source>
        <dbReference type="ARBA" id="ARBA00022598"/>
    </source>
</evidence>
<keyword evidence="3" id="KW-1133">Transmembrane helix</keyword>
<dbReference type="SUPFAM" id="SSF56801">
    <property type="entry name" value="Acetyl-CoA synthetase-like"/>
    <property type="match status" value="1"/>
</dbReference>
<protein>
    <submittedName>
        <fullName evidence="6">AMP-binding protein</fullName>
    </submittedName>
</protein>
<evidence type="ECO:0000259" key="4">
    <source>
        <dbReference type="Pfam" id="PF00501"/>
    </source>
</evidence>
<dbReference type="Proteomes" id="UP000823910">
    <property type="component" value="Unassembled WGS sequence"/>
</dbReference>
<sequence length="560" mass="62987">MARERMTKEERLAYFNRLVTPDTKLMDLFDEMTILCGDGIFIKEYESGQTVTWNEMHRWTDTVAKGLIAYGIEKGDHVLIWGKNSVEWVVCFLACLKIGAISVLGNTANKESETAYLLKNGDIKMILMDEGLSSVRYEEVMENLCPGCLDRIWNGSGEFPFLQYIISFDTENTDNRRISLADVEAAGTNITDKELAERAANVVASDIINIQYTSGTTGDPKGAMWDQRCLLYNLQGISTDVEMYRGDKLYTSIPIFHNFGLLGCIVFPIIYGITVVFSNKFKPEEFLRALYEERPAMTMGVTTMFLAMLSCPEFHAYDFSGYEMRIVLAGSLCPQRLLEALRNDFKTDKVIVLYGLTEAAASANTNMSDPLKQQLTSIGKASGGYTFRICDPVTRKPLPAGEEGEIAIKGIAVMRGYYKKPEETAKVLDEDGWFYTGDIACMDENGYVYISGRAKDMINRGGEKIYPKEVENFLLSHPAISDAQIVGVPSERYGEEVMAYIITKAGEVLTEEEVKEYVRAHMAVYKTPKYVRFIDSFPCTLSGKVQKYKLVERARKELGL</sequence>
<feature type="transmembrane region" description="Helical" evidence="3">
    <location>
        <begin position="255"/>
        <end position="277"/>
    </location>
</feature>
<dbReference type="AlphaFoldDB" id="A0A9D2SHI1"/>